<evidence type="ECO:0000313" key="2">
    <source>
        <dbReference type="Proteomes" id="UP000728032"/>
    </source>
</evidence>
<dbReference type="EMBL" id="OC953711">
    <property type="protein sequence ID" value="CAD7664502.1"/>
    <property type="molecule type" value="Genomic_DNA"/>
</dbReference>
<organism evidence="1">
    <name type="scientific">Oppiella nova</name>
    <dbReference type="NCBI Taxonomy" id="334625"/>
    <lineage>
        <taxon>Eukaryota</taxon>
        <taxon>Metazoa</taxon>
        <taxon>Ecdysozoa</taxon>
        <taxon>Arthropoda</taxon>
        <taxon>Chelicerata</taxon>
        <taxon>Arachnida</taxon>
        <taxon>Acari</taxon>
        <taxon>Acariformes</taxon>
        <taxon>Sarcoptiformes</taxon>
        <taxon>Oribatida</taxon>
        <taxon>Brachypylina</taxon>
        <taxon>Oppioidea</taxon>
        <taxon>Oppiidae</taxon>
        <taxon>Oppiella</taxon>
    </lineage>
</organism>
<dbReference type="EMBL" id="CAJPVJ010038886">
    <property type="protein sequence ID" value="CAG2181639.1"/>
    <property type="molecule type" value="Genomic_DNA"/>
</dbReference>
<evidence type="ECO:0000313" key="1">
    <source>
        <dbReference type="EMBL" id="CAD7664502.1"/>
    </source>
</evidence>
<proteinExistence type="predicted"/>
<name>A0A7R9MSK3_9ACAR</name>
<protein>
    <submittedName>
        <fullName evidence="1">Uncharacterized protein</fullName>
    </submittedName>
</protein>
<keyword evidence="2" id="KW-1185">Reference proteome</keyword>
<dbReference type="AlphaFoldDB" id="A0A7R9MSK3"/>
<dbReference type="Proteomes" id="UP000728032">
    <property type="component" value="Unassembled WGS sequence"/>
</dbReference>
<accession>A0A7R9MSK3</accession>
<gene>
    <name evidence="1" type="ORF">ONB1V03_LOCUS21060</name>
</gene>
<reference evidence="1" key="1">
    <citation type="submission" date="2020-11" db="EMBL/GenBank/DDBJ databases">
        <authorList>
            <person name="Tran Van P."/>
        </authorList>
    </citation>
    <scope>NUCLEOTIDE SEQUENCE</scope>
</reference>
<sequence length="115" mass="13591">MDAENQLILEYPAHLQKYHNNKYTLYELRENHTFEMDSQHEVLAMYVILYREGPNMMYCWTDRQLPDNYWTDCFNSGKYTLINCPPVSNMSGVCGGHCGRNVRYMHGTDLSQKIK</sequence>